<evidence type="ECO:0008006" key="6">
    <source>
        <dbReference type="Google" id="ProtNLM"/>
    </source>
</evidence>
<dbReference type="InterPro" id="IPR050515">
    <property type="entry name" value="Beta-lactam/transpept"/>
</dbReference>
<keyword evidence="5" id="KW-1185">Reference proteome</keyword>
<feature type="domain" description="NTF2-like N-terminal transpeptidase" evidence="3">
    <location>
        <begin position="65"/>
        <end position="182"/>
    </location>
</feature>
<evidence type="ECO:0000313" key="4">
    <source>
        <dbReference type="EMBL" id="MBB4951796.1"/>
    </source>
</evidence>
<reference evidence="4 5" key="1">
    <citation type="submission" date="2020-08" db="EMBL/GenBank/DDBJ databases">
        <title>Sequencing the genomes of 1000 actinobacteria strains.</title>
        <authorList>
            <person name="Klenk H.-P."/>
        </authorList>
    </citation>
    <scope>NUCLEOTIDE SEQUENCE [LARGE SCALE GENOMIC DNA]</scope>
    <source>
        <strain evidence="4 5">DSM 44786</strain>
    </source>
</reference>
<keyword evidence="1" id="KW-0472">Membrane</keyword>
<dbReference type="PANTHER" id="PTHR30627">
    <property type="entry name" value="PEPTIDOGLYCAN D,D-TRANSPEPTIDASE"/>
    <property type="match status" value="1"/>
</dbReference>
<evidence type="ECO:0000259" key="2">
    <source>
        <dbReference type="Pfam" id="PF00905"/>
    </source>
</evidence>
<proteinExistence type="predicted"/>
<dbReference type="Pfam" id="PF00905">
    <property type="entry name" value="Transpeptidase"/>
    <property type="match status" value="1"/>
</dbReference>
<dbReference type="GO" id="GO:0071555">
    <property type="term" value="P:cell wall organization"/>
    <property type="evidence" value="ECO:0007669"/>
    <property type="project" value="TreeGrafter"/>
</dbReference>
<dbReference type="Proteomes" id="UP000573327">
    <property type="component" value="Unassembled WGS sequence"/>
</dbReference>
<gene>
    <name evidence="4" type="ORF">F4556_007331</name>
</gene>
<comment type="caution">
    <text evidence="4">The sequence shown here is derived from an EMBL/GenBank/DDBJ whole genome shotgun (WGS) entry which is preliminary data.</text>
</comment>
<dbReference type="InterPro" id="IPR012338">
    <property type="entry name" value="Beta-lactam/transpept-like"/>
</dbReference>
<keyword evidence="1" id="KW-0812">Transmembrane</keyword>
<keyword evidence="1" id="KW-1133">Transmembrane helix</keyword>
<evidence type="ECO:0000256" key="1">
    <source>
        <dbReference type="SAM" id="Phobius"/>
    </source>
</evidence>
<sequence length="556" mass="56078">MHKGVKAGIAVVTAVMFTGGGVAAYNLWNGVTGGNVASTARPSGPAAEAPSAERLAAEAPTAELATEGAKAFLAAWAKGDYQEAGRYTDRPADAVAALTAFRDTLHPTALALTPADVKPGAVPTNSASGTQSVPVTFHAEVGVPGAAGPWAYDGVAPMVRTAGGRAVVHWDPVVVHPMLKPGRTLAVRPVASSAAQILDRKGRPLAEFPSVAAVAGQIKFGAGEPKSQAGQGVVVTDKGNPAVAEALFTITEPTGGERRLTLDADLQRAAETAVRARSGPSSIVAIEPSTGHILAFANNPTHGQNRAFGATIAPGSTLKVVTAAALLESGLTLDAPLSCPVGADVGGRTVQNDFSEPHPEYTFKDDFAKSCNTAFLAAGKARLQAGTLSATAKDVFGLGAVWDTGLSSFDTKIPVETNQEQILMAYIGQGRVQTNALAMASVSATVQSGVFRQPILVPGLAQPKAGRVLSGAVLGDLRTMMRRTAQSGTAAQALAGIAGAAGKTGTAEVGGQTLPNSWFTGYRGDLAVAAEVEAGGHGAAAATPAAAGLLAIGNVK</sequence>
<evidence type="ECO:0000259" key="3">
    <source>
        <dbReference type="Pfam" id="PF05223"/>
    </source>
</evidence>
<dbReference type="GO" id="GO:0008658">
    <property type="term" value="F:penicillin binding"/>
    <property type="evidence" value="ECO:0007669"/>
    <property type="project" value="InterPro"/>
</dbReference>
<dbReference type="PANTHER" id="PTHR30627:SF24">
    <property type="entry name" value="PENICILLIN-BINDING PROTEIN 4B"/>
    <property type="match status" value="1"/>
</dbReference>
<dbReference type="GO" id="GO:0005886">
    <property type="term" value="C:plasma membrane"/>
    <property type="evidence" value="ECO:0007669"/>
    <property type="project" value="TreeGrafter"/>
</dbReference>
<dbReference type="RefSeq" id="WP_184924012.1">
    <property type="nucleotide sequence ID" value="NZ_JACHJR010000001.1"/>
</dbReference>
<dbReference type="GO" id="GO:0046677">
    <property type="term" value="P:response to antibiotic"/>
    <property type="evidence" value="ECO:0007669"/>
    <property type="project" value="InterPro"/>
</dbReference>
<feature type="domain" description="Penicillin-binding protein transpeptidase" evidence="2">
    <location>
        <begin position="282"/>
        <end position="545"/>
    </location>
</feature>
<dbReference type="Gene3D" id="3.40.710.10">
    <property type="entry name" value="DD-peptidase/beta-lactamase superfamily"/>
    <property type="match status" value="1"/>
</dbReference>
<evidence type="ECO:0000313" key="5">
    <source>
        <dbReference type="Proteomes" id="UP000573327"/>
    </source>
</evidence>
<organism evidence="4 5">
    <name type="scientific">Kitasatospora gansuensis</name>
    <dbReference type="NCBI Taxonomy" id="258050"/>
    <lineage>
        <taxon>Bacteria</taxon>
        <taxon>Bacillati</taxon>
        <taxon>Actinomycetota</taxon>
        <taxon>Actinomycetes</taxon>
        <taxon>Kitasatosporales</taxon>
        <taxon>Streptomycetaceae</taxon>
        <taxon>Kitasatospora</taxon>
    </lineage>
</organism>
<dbReference type="GO" id="GO:0071972">
    <property type="term" value="F:peptidoglycan L,D-transpeptidase activity"/>
    <property type="evidence" value="ECO:0007669"/>
    <property type="project" value="TreeGrafter"/>
</dbReference>
<accession>A0A7W7WLT7</accession>
<protein>
    <recommendedName>
        <fullName evidence="6">Penicillin-binding protein</fullName>
    </recommendedName>
</protein>
<dbReference type="InterPro" id="IPR001460">
    <property type="entry name" value="PCN-bd_Tpept"/>
</dbReference>
<dbReference type="Pfam" id="PF05223">
    <property type="entry name" value="MecA_N"/>
    <property type="match status" value="1"/>
</dbReference>
<feature type="transmembrane region" description="Helical" evidence="1">
    <location>
        <begin position="7"/>
        <end position="28"/>
    </location>
</feature>
<dbReference type="EMBL" id="JACHJR010000001">
    <property type="protein sequence ID" value="MBB4951796.1"/>
    <property type="molecule type" value="Genomic_DNA"/>
</dbReference>
<name>A0A7W7WLT7_9ACTN</name>
<dbReference type="SUPFAM" id="SSF56601">
    <property type="entry name" value="beta-lactamase/transpeptidase-like"/>
    <property type="match status" value="1"/>
</dbReference>
<dbReference type="AlphaFoldDB" id="A0A7W7WLT7"/>
<dbReference type="InterPro" id="IPR007887">
    <property type="entry name" value="MecA_N"/>
</dbReference>